<sequence length="230" mass="25950">MNKLIYILISILTALLSFKVYAGERTIQNRDMELAGVIVDAQSLAPIENVAILDKNNKKIGETDANGYFRVKFPVNKTGEVLFKIKLEKKGYQSFTQNDHWSNIANPSGSFCIGMKKNNTEGEAFSKILGRNLTYTYAKASVDRIKENRKADDIVNSAKKGNDNLILTINGEKYLVTNFNYFKLESKDKYIMVNDAIQPIESLNNTLKRSNIKNLSRLGGKEAQFDLTTF</sequence>
<dbReference type="AlphaFoldDB" id="A0A077EHV5"/>
<evidence type="ECO:0000313" key="1">
    <source>
        <dbReference type="EMBL" id="AIL45784.1"/>
    </source>
</evidence>
<gene>
    <name evidence="1" type="ORF">BD94_2009</name>
</gene>
<reference evidence="1" key="2">
    <citation type="journal article" date="2015" name="Genome Biol. Evol.">
        <title>Complete Genome Sequence and Transcriptomic Analysis of the Novel Pathogen Elizabethkingia anophelis in Response to Oxidative Stress.</title>
        <authorList>
            <person name="Li Y."/>
            <person name="Liu Y."/>
            <person name="Chew S.C."/>
            <person name="Tay M."/>
            <person name="Salido M.M."/>
            <person name="Teo J."/>
            <person name="Lauro F.M."/>
            <person name="Givskov M."/>
            <person name="Yang L."/>
        </authorList>
    </citation>
    <scope>NUCLEOTIDE SEQUENCE</scope>
    <source>
        <strain evidence="1">NUHP1</strain>
    </source>
</reference>
<protein>
    <submittedName>
        <fullName evidence="1">Uncharacterized protein</fullName>
    </submittedName>
</protein>
<dbReference type="RefSeq" id="WP_024564361.1">
    <property type="nucleotide sequence ID" value="NZ_CP007547.1"/>
</dbReference>
<reference evidence="1" key="1">
    <citation type="journal article" date="2013" name="Lancet">
        <title>First case of E anophelis outbreak in an intensive-care unit.</title>
        <authorList>
            <person name="Teo J."/>
            <person name="Tan S.Y."/>
            <person name="Tay M."/>
            <person name="Ding Y."/>
            <person name="Kjelleberg S."/>
            <person name="Givskov M."/>
            <person name="Lin R.T."/>
            <person name="Yang L."/>
        </authorList>
    </citation>
    <scope>NUCLEOTIDE SEQUENCE [LARGE SCALE GENOMIC DNA]</scope>
    <source>
        <strain evidence="1">NUHP1</strain>
    </source>
</reference>
<dbReference type="InterPro" id="IPR008969">
    <property type="entry name" value="CarboxyPept-like_regulatory"/>
</dbReference>
<dbReference type="SUPFAM" id="SSF49464">
    <property type="entry name" value="Carboxypeptidase regulatory domain-like"/>
    <property type="match status" value="1"/>
</dbReference>
<dbReference type="HOGENOM" id="CLU_1184009_0_0_10"/>
<dbReference type="EMBL" id="CP007547">
    <property type="protein sequence ID" value="AIL45784.1"/>
    <property type="molecule type" value="Genomic_DNA"/>
</dbReference>
<proteinExistence type="predicted"/>
<organism evidence="1 2">
    <name type="scientific">Elizabethkingia anophelis NUHP1</name>
    <dbReference type="NCBI Taxonomy" id="1338011"/>
    <lineage>
        <taxon>Bacteria</taxon>
        <taxon>Pseudomonadati</taxon>
        <taxon>Bacteroidota</taxon>
        <taxon>Flavobacteriia</taxon>
        <taxon>Flavobacteriales</taxon>
        <taxon>Weeksellaceae</taxon>
        <taxon>Elizabethkingia</taxon>
    </lineage>
</organism>
<dbReference type="eggNOG" id="ENOG50333BM">
    <property type="taxonomic scope" value="Bacteria"/>
</dbReference>
<dbReference type="KEGG" id="eao:BD94_2009"/>
<evidence type="ECO:0000313" key="2">
    <source>
        <dbReference type="Proteomes" id="UP000028933"/>
    </source>
</evidence>
<accession>A0A077EHV5</accession>
<name>A0A077EHV5_9FLAO</name>
<dbReference type="Proteomes" id="UP000028933">
    <property type="component" value="Chromosome"/>
</dbReference>